<sequence>MDASNVANCDLSTETQATRICLKPSSSATQQTACFGDLGGPVVSNGELIAVISYVPGLLTCQSSDYAVGTLVGAYTKIKIFRIKYKSWVVTLGDLTASKPEDNEQRIDGVGYSNPFYPSVYSGSDPKDIGLVKLKVGAVTDNTNVKTIGLSSATSFPSGTVVSVSGWGVIDSNAGALSTDTLHYGTMEVTNVAYCGMTVEKTTRRLCLTPSRTTTKQSACFGDLGGPVVYNNQLIAIMTYIPGTISCQATDYTIGVLIGPQSDWIKKFT</sequence>
<dbReference type="AlphaFoldDB" id="A0A7R9BRJ7"/>
<dbReference type="EMBL" id="CAJPEX010001386">
    <property type="protein sequence ID" value="CAG0918994.1"/>
    <property type="molecule type" value="Genomic_DNA"/>
</dbReference>
<dbReference type="Gene3D" id="2.40.10.10">
    <property type="entry name" value="Trypsin-like serine proteases"/>
    <property type="match status" value="3"/>
</dbReference>
<evidence type="ECO:0000256" key="1">
    <source>
        <dbReference type="ARBA" id="ARBA00022670"/>
    </source>
</evidence>
<keyword evidence="7" id="KW-1185">Reference proteome</keyword>
<gene>
    <name evidence="6" type="ORF">NMOB1V02_LOCUS6538</name>
</gene>
<name>A0A7R9BRJ7_9CRUS</name>
<dbReference type="PANTHER" id="PTHR24276:SF91">
    <property type="entry name" value="AT26814P-RELATED"/>
    <property type="match status" value="1"/>
</dbReference>
<dbReference type="PANTHER" id="PTHR24276">
    <property type="entry name" value="POLYSERASE-RELATED"/>
    <property type="match status" value="1"/>
</dbReference>
<accession>A0A7R9BRJ7</accession>
<evidence type="ECO:0000256" key="4">
    <source>
        <dbReference type="ARBA" id="ARBA00023157"/>
    </source>
</evidence>
<evidence type="ECO:0000313" key="6">
    <source>
        <dbReference type="EMBL" id="CAD7278842.1"/>
    </source>
</evidence>
<dbReference type="GO" id="GO:0004252">
    <property type="term" value="F:serine-type endopeptidase activity"/>
    <property type="evidence" value="ECO:0007669"/>
    <property type="project" value="InterPro"/>
</dbReference>
<dbReference type="EMBL" id="OA883423">
    <property type="protein sequence ID" value="CAD7278842.1"/>
    <property type="molecule type" value="Genomic_DNA"/>
</dbReference>
<dbReference type="SUPFAM" id="SSF50494">
    <property type="entry name" value="Trypsin-like serine proteases"/>
    <property type="match status" value="2"/>
</dbReference>
<dbReference type="InterPro" id="IPR009003">
    <property type="entry name" value="Peptidase_S1_PA"/>
</dbReference>
<dbReference type="Pfam" id="PF00089">
    <property type="entry name" value="Trypsin"/>
    <property type="match status" value="2"/>
</dbReference>
<keyword evidence="3" id="KW-0720">Serine protease</keyword>
<dbReference type="InterPro" id="IPR001254">
    <property type="entry name" value="Trypsin_dom"/>
</dbReference>
<keyword evidence="4" id="KW-1015">Disulfide bond</keyword>
<feature type="domain" description="Peptidase S1" evidence="5">
    <location>
        <begin position="43"/>
        <end position="269"/>
    </location>
</feature>
<evidence type="ECO:0000256" key="3">
    <source>
        <dbReference type="ARBA" id="ARBA00022825"/>
    </source>
</evidence>
<dbReference type="OrthoDB" id="10061449at2759"/>
<dbReference type="InterPro" id="IPR043504">
    <property type="entry name" value="Peptidase_S1_PA_chymotrypsin"/>
</dbReference>
<evidence type="ECO:0000313" key="7">
    <source>
        <dbReference type="Proteomes" id="UP000678499"/>
    </source>
</evidence>
<dbReference type="InterPro" id="IPR050430">
    <property type="entry name" value="Peptidase_S1"/>
</dbReference>
<evidence type="ECO:0000256" key="2">
    <source>
        <dbReference type="ARBA" id="ARBA00022801"/>
    </source>
</evidence>
<dbReference type="GO" id="GO:0006508">
    <property type="term" value="P:proteolysis"/>
    <property type="evidence" value="ECO:0007669"/>
    <property type="project" value="UniProtKB-KW"/>
</dbReference>
<dbReference type="SMART" id="SM00020">
    <property type="entry name" value="Tryp_SPc"/>
    <property type="match status" value="1"/>
</dbReference>
<keyword evidence="1" id="KW-0645">Protease</keyword>
<keyword evidence="2" id="KW-0378">Hydrolase</keyword>
<protein>
    <recommendedName>
        <fullName evidence="5">Peptidase S1 domain-containing protein</fullName>
    </recommendedName>
</protein>
<dbReference type="PROSITE" id="PS50240">
    <property type="entry name" value="TRYPSIN_DOM"/>
    <property type="match status" value="1"/>
</dbReference>
<organism evidence="6">
    <name type="scientific">Notodromas monacha</name>
    <dbReference type="NCBI Taxonomy" id="399045"/>
    <lineage>
        <taxon>Eukaryota</taxon>
        <taxon>Metazoa</taxon>
        <taxon>Ecdysozoa</taxon>
        <taxon>Arthropoda</taxon>
        <taxon>Crustacea</taxon>
        <taxon>Oligostraca</taxon>
        <taxon>Ostracoda</taxon>
        <taxon>Podocopa</taxon>
        <taxon>Podocopida</taxon>
        <taxon>Cypridocopina</taxon>
        <taxon>Cypridoidea</taxon>
        <taxon>Cyprididae</taxon>
        <taxon>Notodromas</taxon>
    </lineage>
</organism>
<reference evidence="6" key="1">
    <citation type="submission" date="2020-11" db="EMBL/GenBank/DDBJ databases">
        <authorList>
            <person name="Tran Van P."/>
        </authorList>
    </citation>
    <scope>NUCLEOTIDE SEQUENCE</scope>
</reference>
<evidence type="ECO:0000259" key="5">
    <source>
        <dbReference type="PROSITE" id="PS50240"/>
    </source>
</evidence>
<proteinExistence type="predicted"/>
<dbReference type="Proteomes" id="UP000678499">
    <property type="component" value="Unassembled WGS sequence"/>
</dbReference>